<dbReference type="InterPro" id="IPR008271">
    <property type="entry name" value="Ser/Thr_kinase_AS"/>
</dbReference>
<keyword evidence="2" id="KW-1133">Transmembrane helix</keyword>
<feature type="domain" description="Protein kinase" evidence="3">
    <location>
        <begin position="346"/>
        <end position="608"/>
    </location>
</feature>
<dbReference type="Gene3D" id="3.30.200.20">
    <property type="entry name" value="Phosphorylase Kinase, domain 1"/>
    <property type="match status" value="1"/>
</dbReference>
<dbReference type="AlphaFoldDB" id="A0A6G0XLL1"/>
<evidence type="ECO:0000256" key="1">
    <source>
        <dbReference type="SAM" id="MobiDB-lite"/>
    </source>
</evidence>
<name>A0A6G0XLL1_9STRA</name>
<dbReference type="InterPro" id="IPR000719">
    <property type="entry name" value="Prot_kinase_dom"/>
</dbReference>
<keyword evidence="2" id="KW-0812">Transmembrane</keyword>
<evidence type="ECO:0000256" key="2">
    <source>
        <dbReference type="SAM" id="Phobius"/>
    </source>
</evidence>
<dbReference type="SUPFAM" id="SSF56112">
    <property type="entry name" value="Protein kinase-like (PK-like)"/>
    <property type="match status" value="1"/>
</dbReference>
<protein>
    <recommendedName>
        <fullName evidence="3">Protein kinase domain-containing protein</fullName>
    </recommendedName>
</protein>
<keyword evidence="2" id="KW-0472">Membrane</keyword>
<proteinExistence type="predicted"/>
<dbReference type="SMART" id="SM00220">
    <property type="entry name" value="S_TKc"/>
    <property type="match status" value="1"/>
</dbReference>
<dbReference type="EMBL" id="VJMJ01000041">
    <property type="protein sequence ID" value="KAF0741105.1"/>
    <property type="molecule type" value="Genomic_DNA"/>
</dbReference>
<evidence type="ECO:0000313" key="5">
    <source>
        <dbReference type="Proteomes" id="UP000481153"/>
    </source>
</evidence>
<dbReference type="PROSITE" id="PS00108">
    <property type="entry name" value="PROTEIN_KINASE_ST"/>
    <property type="match status" value="1"/>
</dbReference>
<reference evidence="4 5" key="1">
    <citation type="submission" date="2019-07" db="EMBL/GenBank/DDBJ databases">
        <title>Genomics analysis of Aphanomyces spp. identifies a new class of oomycete effector associated with host adaptation.</title>
        <authorList>
            <person name="Gaulin E."/>
        </authorList>
    </citation>
    <scope>NUCLEOTIDE SEQUENCE [LARGE SCALE GENOMIC DNA]</scope>
    <source>
        <strain evidence="4 5">ATCC 201684</strain>
    </source>
</reference>
<feature type="region of interest" description="Disordered" evidence="1">
    <location>
        <begin position="297"/>
        <end position="319"/>
    </location>
</feature>
<evidence type="ECO:0000259" key="3">
    <source>
        <dbReference type="PROSITE" id="PS50011"/>
    </source>
</evidence>
<dbReference type="InterPro" id="IPR051681">
    <property type="entry name" value="Ser/Thr_Kinases-Pseudokinases"/>
</dbReference>
<accession>A0A6G0XLL1</accession>
<dbReference type="VEuPathDB" id="FungiDB:AeMF1_001853"/>
<gene>
    <name evidence="4" type="ORF">Ae201684_003674</name>
</gene>
<keyword evidence="5" id="KW-1185">Reference proteome</keyword>
<comment type="caution">
    <text evidence="4">The sequence shown here is derived from an EMBL/GenBank/DDBJ whole genome shotgun (WGS) entry which is preliminary data.</text>
</comment>
<dbReference type="InterPro" id="IPR001245">
    <property type="entry name" value="Ser-Thr/Tyr_kinase_cat_dom"/>
</dbReference>
<dbReference type="PANTHER" id="PTHR44329:SF214">
    <property type="entry name" value="PROTEIN KINASE DOMAIN-CONTAINING PROTEIN"/>
    <property type="match status" value="1"/>
</dbReference>
<evidence type="ECO:0000313" key="4">
    <source>
        <dbReference type="EMBL" id="KAF0741105.1"/>
    </source>
</evidence>
<sequence length="618" mass="68660">MNASSLLESADFVARFQALSRTNVTVPSEITESSLPAIVQNRLNVSLVRWTDLTGHAQRALLWDSGFVLARNGSNYSFVQVYVRQAGMTMADIILPFNSTTTTCASTPKRHDTFEYVNLESVLRCAIDPNALLNVPLDSSSAWAQDGSNSTTVPTLRIRVHKDRYNNLTFPSIHSAATEPPAGTCTMSGDISFGLIVPCTVRRPNDGFQLPSPSPTMAAWLEGFSQSTQKNSPESAATVSPLSAPRNQTDLYWGIGAGCVGIMIVLFAVVYRKWKRLPENRRDQSGYVNRTRLKYHSSSDHFRPTNSSSPFAHDPKRRSSSFIDPSFALSVLSTINDEMCLAIESVSCDEILASTAQTEIYYGFYNHRPVAIKTVTLKQSRDKDAVNAFALEIKLMALMNHPNIVSFIGYTWNNRSISSLMAVTEYLSQGNLAQFLTENPNLDWNIKATFALDIALAIQYLHETLTPHILHRDLKSKNILMDWPHVKLSGFGLTRQTHEDVVSAGRDATRQGYYMAPEVIASGEYSTAADIYSLGCILVEIDTQEPLYTGLEMPSGHVMLKIARDGLRPMWRDNCPTDLQKLMHKCLAFDPAARPTASDVVRCLDIFVNDQGNFSRFI</sequence>
<dbReference type="Proteomes" id="UP000481153">
    <property type="component" value="Unassembled WGS sequence"/>
</dbReference>
<feature type="transmembrane region" description="Helical" evidence="2">
    <location>
        <begin position="251"/>
        <end position="271"/>
    </location>
</feature>
<dbReference type="Gene3D" id="1.10.510.10">
    <property type="entry name" value="Transferase(Phosphotransferase) domain 1"/>
    <property type="match status" value="1"/>
</dbReference>
<dbReference type="Pfam" id="PF07714">
    <property type="entry name" value="PK_Tyr_Ser-Thr"/>
    <property type="match status" value="1"/>
</dbReference>
<dbReference type="GO" id="GO:0005524">
    <property type="term" value="F:ATP binding"/>
    <property type="evidence" value="ECO:0007669"/>
    <property type="project" value="InterPro"/>
</dbReference>
<dbReference type="InterPro" id="IPR011009">
    <property type="entry name" value="Kinase-like_dom_sf"/>
</dbReference>
<dbReference type="PANTHER" id="PTHR44329">
    <property type="entry name" value="SERINE/THREONINE-PROTEIN KINASE TNNI3K-RELATED"/>
    <property type="match status" value="1"/>
</dbReference>
<organism evidence="4 5">
    <name type="scientific">Aphanomyces euteiches</name>
    <dbReference type="NCBI Taxonomy" id="100861"/>
    <lineage>
        <taxon>Eukaryota</taxon>
        <taxon>Sar</taxon>
        <taxon>Stramenopiles</taxon>
        <taxon>Oomycota</taxon>
        <taxon>Saprolegniomycetes</taxon>
        <taxon>Saprolegniales</taxon>
        <taxon>Verrucalvaceae</taxon>
        <taxon>Aphanomyces</taxon>
    </lineage>
</organism>
<dbReference type="GO" id="GO:0004674">
    <property type="term" value="F:protein serine/threonine kinase activity"/>
    <property type="evidence" value="ECO:0007669"/>
    <property type="project" value="TreeGrafter"/>
</dbReference>
<dbReference type="PROSITE" id="PS50011">
    <property type="entry name" value="PROTEIN_KINASE_DOM"/>
    <property type="match status" value="1"/>
</dbReference>